<organism evidence="1 2">
    <name type="scientific">Acanthamoeba castellanii medusavirus J1</name>
    <dbReference type="NCBI Taxonomy" id="3114988"/>
    <lineage>
        <taxon>Viruses</taxon>
        <taxon>Varidnaviria</taxon>
        <taxon>Bamfordvirae</taxon>
        <taxon>Nucleocytoviricota</taxon>
        <taxon>Megaviricetes</taxon>
        <taxon>Mamonoviridae</taxon>
        <taxon>Medusavirus</taxon>
        <taxon>Medusavirus medusae</taxon>
    </lineage>
</organism>
<dbReference type="Pfam" id="PF19559">
    <property type="entry name" value="DUF6081"/>
    <property type="match status" value="1"/>
</dbReference>
<reference evidence="2" key="1">
    <citation type="journal article" date="2019" name="J. Virol.">
        <title>Medusavirus, a novel large DNA virus discovered from hot spring water.</title>
        <authorList>
            <person name="Yoshikawa G."/>
            <person name="Blanc-Mathieu R."/>
            <person name="Song C."/>
            <person name="Kayama Y."/>
            <person name="Mochizuki T."/>
            <person name="Murata K."/>
            <person name="Ogata H."/>
            <person name="Takemura M."/>
        </authorList>
    </citation>
    <scope>NUCLEOTIDE SEQUENCE [LARGE SCALE GENOMIC DNA]</scope>
</reference>
<proteinExistence type="predicted"/>
<evidence type="ECO:0000313" key="1">
    <source>
        <dbReference type="EMBL" id="BBI30260.1"/>
    </source>
</evidence>
<protein>
    <submittedName>
        <fullName evidence="1">Uncharacterized protein</fullName>
    </submittedName>
</protein>
<dbReference type="KEGG" id="vg:80540612"/>
<keyword evidence="2" id="KW-1185">Reference proteome</keyword>
<name>A0A3T1CWP6_9VIRU</name>
<dbReference type="InterPro" id="IPR045727">
    <property type="entry name" value="DUF6081"/>
</dbReference>
<dbReference type="EMBL" id="AP018495">
    <property type="protein sequence ID" value="BBI30260.1"/>
    <property type="molecule type" value="Genomic_DNA"/>
</dbReference>
<dbReference type="Proteomes" id="UP001161669">
    <property type="component" value="Segment"/>
</dbReference>
<sequence>MESTMTDRAFIVHPPFRADKLTIGHNRVLIDQEKFNSYSTSGSTATWVPFSESLMDGGLVKTTKGADNIYTLSLNANGASFTAPPLANTLDHVKYLAFKRGPDLLNSKFASADGEATGSYAAPADGKELVFEAEIAARQVLPSGSAFTTAIMGRIRDMKSDPRVACGSFVFLDHETGLTLDFLFTDKMIYAIYERLPFARPSVGGTAGTEYAAFTHLIPLASRVTDDDPDNAADAGALLADFTKVAMCYNRVQGYARWLVNGVEKFRISKLGFPLDARYRVIDHGGIPEQIAPRQFSVGVGLFSLMDASAPLNYIGAPTKGLVRLDPTAGFYKSATAVDPATGMKIDGQFVSTTVSNTYMTPQRQGASMNVKNLFVFHQEGGLRESAI</sequence>
<evidence type="ECO:0000313" key="2">
    <source>
        <dbReference type="Proteomes" id="UP001161669"/>
    </source>
</evidence>
<accession>A0A3T1CWP6</accession>